<evidence type="ECO:0000313" key="4">
    <source>
        <dbReference type="Proteomes" id="UP000258309"/>
    </source>
</evidence>
<proteinExistence type="predicted"/>
<dbReference type="OrthoDB" id="2527403at2759"/>
<comment type="caution">
    <text evidence="3">The sequence shown here is derived from an EMBL/GenBank/DDBJ whole genome shotgun (WGS) entry which is preliminary data.</text>
</comment>
<dbReference type="Proteomes" id="UP000258309">
    <property type="component" value="Unassembled WGS sequence"/>
</dbReference>
<keyword evidence="4" id="KW-1185">Reference proteome</keyword>
<name>A0A3E2HA65_SCYLI</name>
<protein>
    <submittedName>
        <fullName evidence="3">Uncharacterized protein</fullName>
    </submittedName>
</protein>
<feature type="chain" id="PRO_5017568507" evidence="2">
    <location>
        <begin position="19"/>
        <end position="597"/>
    </location>
</feature>
<feature type="signal peptide" evidence="2">
    <location>
        <begin position="1"/>
        <end position="18"/>
    </location>
</feature>
<feature type="non-terminal residue" evidence="3">
    <location>
        <position position="597"/>
    </location>
</feature>
<dbReference type="EMBL" id="NCSJ02000111">
    <property type="protein sequence ID" value="RFU30032.1"/>
    <property type="molecule type" value="Genomic_DNA"/>
</dbReference>
<sequence length="597" mass="66220">MKFSRIFLFGLAAEATLASSWLNKAAYNRWHETELERWLSDHNIPYPTPADRRDLENLVRDNWQSKVVAPYNDWDSGQITSFLKQKGAETSDTAAANKDSLLSQVKSYWYETEDKTEDAWKSVKDWIFDSWTNSQIKTFVDHHGIPVPQPRTRDTLLQKARSNYEAISKKAGETASYPGDWLYQTWSESDLKEWLDTHGFPVPQPTTRDKLIASVRRNSRIASLKLADAQASASKSAAAASKTLSDALLDAWSDSQIKEWADKNGINVIFHIPYSVHIKAMRSNGLLQVPQGSKRNELLAIARKHRAKLTGDGDIASSAKYVESQASSAAKSVFGAATSKAGNEGAKATEDAKLKAEDAFNSAIQLWSDSRLKAYLDARGVLVPQSGKRDKLLAAVRLNKHKAATGWTAWTFDTWTYDNLKDYLAASGNKAAEKTSRTADATREDLVRAAQEAYSSATKAGGSSYASVTSYLAKQTDAAKDTTFDSWSDSELKAYLDTYGVSTYQGTARNELRSWARNQANYFRYGTTTPQGTLWAKLQENAQWVMDKLNQGAAAAWQQAERQGEKVTNSVKGGATDATQRASEASQKVESDMKEEL</sequence>
<gene>
    <name evidence="3" type="ORF">B7463_g6304</name>
</gene>
<accession>A0A3E2HA65</accession>
<keyword evidence="2" id="KW-0732">Signal</keyword>
<feature type="region of interest" description="Disordered" evidence="1">
    <location>
        <begin position="556"/>
        <end position="597"/>
    </location>
</feature>
<dbReference type="OMA" id="WTFDTWN"/>
<dbReference type="Pfam" id="PF10281">
    <property type="entry name" value="Ish1"/>
    <property type="match status" value="6"/>
</dbReference>
<feature type="compositionally biased region" description="Basic and acidic residues" evidence="1">
    <location>
        <begin position="587"/>
        <end position="597"/>
    </location>
</feature>
<evidence type="ECO:0000313" key="3">
    <source>
        <dbReference type="EMBL" id="RFU30032.1"/>
    </source>
</evidence>
<dbReference type="STRING" id="5539.A0A3E2HA65"/>
<dbReference type="AlphaFoldDB" id="A0A3E2HA65"/>
<evidence type="ECO:0000256" key="1">
    <source>
        <dbReference type="SAM" id="MobiDB-lite"/>
    </source>
</evidence>
<evidence type="ECO:0000256" key="2">
    <source>
        <dbReference type="SAM" id="SignalP"/>
    </source>
</evidence>
<organism evidence="3 4">
    <name type="scientific">Scytalidium lignicola</name>
    <name type="common">Hyphomycete</name>
    <dbReference type="NCBI Taxonomy" id="5539"/>
    <lineage>
        <taxon>Eukaryota</taxon>
        <taxon>Fungi</taxon>
        <taxon>Dikarya</taxon>
        <taxon>Ascomycota</taxon>
        <taxon>Pezizomycotina</taxon>
        <taxon>Leotiomycetes</taxon>
        <taxon>Leotiomycetes incertae sedis</taxon>
        <taxon>Scytalidium</taxon>
    </lineage>
</organism>
<feature type="compositionally biased region" description="Polar residues" evidence="1">
    <location>
        <begin position="566"/>
        <end position="586"/>
    </location>
</feature>
<reference evidence="3 4" key="1">
    <citation type="submission" date="2018-05" db="EMBL/GenBank/DDBJ databases">
        <title>Draft genome sequence of Scytalidium lignicola DSM 105466, a ubiquitous saprotrophic fungus.</title>
        <authorList>
            <person name="Buettner E."/>
            <person name="Gebauer A.M."/>
            <person name="Hofrichter M."/>
            <person name="Liers C."/>
            <person name="Kellner H."/>
        </authorList>
    </citation>
    <scope>NUCLEOTIDE SEQUENCE [LARGE SCALE GENOMIC DNA]</scope>
    <source>
        <strain evidence="3 4">DSM 105466</strain>
    </source>
</reference>
<dbReference type="InterPro" id="IPR018803">
    <property type="entry name" value="Ish1/Msc1-like"/>
</dbReference>
<feature type="non-terminal residue" evidence="3">
    <location>
        <position position="1"/>
    </location>
</feature>